<evidence type="ECO:0000256" key="4">
    <source>
        <dbReference type="ARBA" id="ARBA00022840"/>
    </source>
</evidence>
<organism evidence="9 10">
    <name type="scientific">Carboxydothermus pertinax</name>
    <dbReference type="NCBI Taxonomy" id="870242"/>
    <lineage>
        <taxon>Bacteria</taxon>
        <taxon>Bacillati</taxon>
        <taxon>Bacillota</taxon>
        <taxon>Clostridia</taxon>
        <taxon>Thermoanaerobacterales</taxon>
        <taxon>Thermoanaerobacteraceae</taxon>
        <taxon>Carboxydothermus</taxon>
    </lineage>
</organism>
<dbReference type="Proteomes" id="UP000187485">
    <property type="component" value="Unassembled WGS sequence"/>
</dbReference>
<dbReference type="STRING" id="870242.cpu_23170"/>
<evidence type="ECO:0000313" key="9">
    <source>
        <dbReference type="EMBL" id="GAV23807.1"/>
    </source>
</evidence>
<reference evidence="10" key="1">
    <citation type="submission" date="2016-12" db="EMBL/GenBank/DDBJ databases">
        <title>Draft Genome Sequences od Carboxydothermus pertinax and islandicus, Hydrogenogenic Carboxydotrophic Bacteria.</title>
        <authorList>
            <person name="Fukuyama Y."/>
            <person name="Ohmae K."/>
            <person name="Yoneda Y."/>
            <person name="Yoshida T."/>
            <person name="Sako Y."/>
        </authorList>
    </citation>
    <scope>NUCLEOTIDE SEQUENCE [LARGE SCALE GENOMIC DNA]</scope>
    <source>
        <strain evidence="10">Ug1</strain>
    </source>
</reference>
<dbReference type="SUPFAM" id="SSF56112">
    <property type="entry name" value="Protein kinase-like (PK-like)"/>
    <property type="match status" value="1"/>
</dbReference>
<dbReference type="InterPro" id="IPR011009">
    <property type="entry name" value="Kinase-like_dom_sf"/>
</dbReference>
<keyword evidence="3 9" id="KW-0418">Kinase</keyword>
<feature type="domain" description="Protein kinase" evidence="7">
    <location>
        <begin position="217"/>
        <end position="472"/>
    </location>
</feature>
<dbReference type="InterPro" id="IPR011528">
    <property type="entry name" value="NERD"/>
</dbReference>
<dbReference type="PROSITE" id="PS00108">
    <property type="entry name" value="PROTEIN_KINASE_ST"/>
    <property type="match status" value="1"/>
</dbReference>
<keyword evidence="1" id="KW-0808">Transferase</keyword>
<dbReference type="GO" id="GO:0005829">
    <property type="term" value="C:cytosol"/>
    <property type="evidence" value="ECO:0007669"/>
    <property type="project" value="TreeGrafter"/>
</dbReference>
<dbReference type="SMART" id="SM00220">
    <property type="entry name" value="S_TKc"/>
    <property type="match status" value="1"/>
</dbReference>
<evidence type="ECO:0000256" key="5">
    <source>
        <dbReference type="PROSITE-ProRule" id="PRU10141"/>
    </source>
</evidence>
<evidence type="ECO:0000256" key="2">
    <source>
        <dbReference type="ARBA" id="ARBA00022741"/>
    </source>
</evidence>
<proteinExistence type="predicted"/>
<dbReference type="CDD" id="cd14014">
    <property type="entry name" value="STKc_PknB_like"/>
    <property type="match status" value="1"/>
</dbReference>
<dbReference type="GO" id="GO:0005776">
    <property type="term" value="C:autophagosome"/>
    <property type="evidence" value="ECO:0007669"/>
    <property type="project" value="TreeGrafter"/>
</dbReference>
<dbReference type="InterPro" id="IPR045269">
    <property type="entry name" value="Atg1-like"/>
</dbReference>
<evidence type="ECO:0000313" key="10">
    <source>
        <dbReference type="Proteomes" id="UP000187485"/>
    </source>
</evidence>
<dbReference type="InterPro" id="IPR017441">
    <property type="entry name" value="Protein_kinase_ATP_BS"/>
</dbReference>
<dbReference type="PROSITE" id="PS50965">
    <property type="entry name" value="NERD"/>
    <property type="match status" value="1"/>
</dbReference>
<keyword evidence="10" id="KW-1185">Reference proteome</keyword>
<keyword evidence="6" id="KW-0472">Membrane</keyword>
<dbReference type="GO" id="GO:0005524">
    <property type="term" value="F:ATP binding"/>
    <property type="evidence" value="ECO:0007669"/>
    <property type="project" value="UniProtKB-UniRule"/>
</dbReference>
<dbReference type="PROSITE" id="PS50011">
    <property type="entry name" value="PROTEIN_KINASE_DOM"/>
    <property type="match status" value="1"/>
</dbReference>
<dbReference type="GO" id="GO:0004674">
    <property type="term" value="F:protein serine/threonine kinase activity"/>
    <property type="evidence" value="ECO:0007669"/>
    <property type="project" value="UniProtKB-KW"/>
</dbReference>
<feature type="transmembrane region" description="Helical" evidence="6">
    <location>
        <begin position="488"/>
        <end position="506"/>
    </location>
</feature>
<feature type="binding site" evidence="5">
    <location>
        <position position="246"/>
    </location>
    <ligand>
        <name>ATP</name>
        <dbReference type="ChEBI" id="CHEBI:30616"/>
    </ligand>
</feature>
<dbReference type="InterPro" id="IPR000719">
    <property type="entry name" value="Prot_kinase_dom"/>
</dbReference>
<dbReference type="EMBL" id="BDJK01000056">
    <property type="protein sequence ID" value="GAV23807.1"/>
    <property type="molecule type" value="Genomic_DNA"/>
</dbReference>
<dbReference type="GO" id="GO:0000407">
    <property type="term" value="C:phagophore assembly site"/>
    <property type="evidence" value="ECO:0007669"/>
    <property type="project" value="TreeGrafter"/>
</dbReference>
<gene>
    <name evidence="9" type="ORF">cpu_23170</name>
</gene>
<dbReference type="Pfam" id="PF08378">
    <property type="entry name" value="NERD"/>
    <property type="match status" value="1"/>
</dbReference>
<name>A0A1L8CY38_9THEO</name>
<evidence type="ECO:0000256" key="6">
    <source>
        <dbReference type="SAM" id="Phobius"/>
    </source>
</evidence>
<comment type="caution">
    <text evidence="9">The sequence shown here is derived from an EMBL/GenBank/DDBJ whole genome shotgun (WGS) entry which is preliminary data.</text>
</comment>
<keyword evidence="9" id="KW-0723">Serine/threonine-protein kinase</keyword>
<accession>A0A1L8CY38</accession>
<dbReference type="Pfam" id="PF00069">
    <property type="entry name" value="Pkinase"/>
    <property type="match status" value="1"/>
</dbReference>
<dbReference type="Gene3D" id="1.10.510.10">
    <property type="entry name" value="Transferase(Phosphotransferase) domain 1"/>
    <property type="match status" value="1"/>
</dbReference>
<keyword evidence="6" id="KW-0812">Transmembrane</keyword>
<dbReference type="GO" id="GO:0016020">
    <property type="term" value="C:membrane"/>
    <property type="evidence" value="ECO:0007669"/>
    <property type="project" value="TreeGrafter"/>
</dbReference>
<dbReference type="PANTHER" id="PTHR24348:SF22">
    <property type="entry name" value="NON-SPECIFIC SERINE_THREONINE PROTEIN KINASE"/>
    <property type="match status" value="1"/>
</dbReference>
<evidence type="ECO:0000256" key="3">
    <source>
        <dbReference type="ARBA" id="ARBA00022777"/>
    </source>
</evidence>
<protein>
    <submittedName>
        <fullName evidence="9">Serine/threonine protein kinase</fullName>
    </submittedName>
</protein>
<sequence>MMGITIKEVSKISGVYGQQGEEKVAEVLKEHLPDGYKIINSYRLNYQGDSWDIDHLVIGPNGIFVIETKNMRGRVFGGAMGNWWQEKWVGRQREKVKIGNPAAQVNHYAKIVKEFLRLYFPEEQPRILVYPIVVFAHEDADFTQLRFTRPGRIGKTKILSLYELPAFILSREEVSYDLEFIDKAINVLIPEDEREKTGMFKTGLYYQNLQEQFSRRYKLEDLIGEGKFSKVYWAYDNKLDREVAVKEIILTDLPRELKDKIYNEAQLLAKINHENIVKLYDTFYLDDKIYLIIELVQGKTLAEYVEEKGGMLSVKKAINIIIQIARAISYIHQHNIIHRDLKPENILISTEDTVKITDFGIAQLDEDEKEEGFILGTPVVMAPEQILGTGIDQRTDIFAIGCIFYYLLTGQYPFSGSNFSELSYNVLHFEPEPIKFFNNKGNLEIERIILKCLEKNPENRYKNVSELLQDLLKYQEQKGFKLVFNKKTILKIALISFIIIFLYLFTVGTSKQNENNIPVSINEILNKEQITITNDNFAQVFTNNYLAGARVKITGRILDVIGAQNSRTLCYFLLEPPPQKADNKLIIALSLDPFTIYNSSKYYQLEGFLAYSSLVENGAAKPVVIAEKIKIVEPWLLFDPPIKTVEVHQTIKRKDKEIIFEKIEFGKNETRLFFTLKNLSNYPVTFNLLEPRASQKDRFYIEALYQNRDYPKLKEQLAPKEIVSGIVVLEKMDYQIKEAVFFLGLTMAGEEPYIFHVRWGDENTGN</sequence>
<evidence type="ECO:0000259" key="7">
    <source>
        <dbReference type="PROSITE" id="PS50011"/>
    </source>
</evidence>
<dbReference type="InterPro" id="IPR008271">
    <property type="entry name" value="Ser/Thr_kinase_AS"/>
</dbReference>
<keyword evidence="4 5" id="KW-0067">ATP-binding</keyword>
<keyword evidence="2 5" id="KW-0547">Nucleotide-binding</keyword>
<dbReference type="PANTHER" id="PTHR24348">
    <property type="entry name" value="SERINE/THREONINE-PROTEIN KINASE UNC-51-RELATED"/>
    <property type="match status" value="1"/>
</dbReference>
<evidence type="ECO:0000259" key="8">
    <source>
        <dbReference type="PROSITE" id="PS50965"/>
    </source>
</evidence>
<dbReference type="PROSITE" id="PS00107">
    <property type="entry name" value="PROTEIN_KINASE_ATP"/>
    <property type="match status" value="1"/>
</dbReference>
<dbReference type="AlphaFoldDB" id="A0A1L8CY38"/>
<keyword evidence="6" id="KW-1133">Transmembrane helix</keyword>
<feature type="domain" description="NERD" evidence="8">
    <location>
        <begin position="16"/>
        <end position="135"/>
    </location>
</feature>
<evidence type="ECO:0000256" key="1">
    <source>
        <dbReference type="ARBA" id="ARBA00022679"/>
    </source>
</evidence>